<evidence type="ECO:0000256" key="1">
    <source>
        <dbReference type="SAM" id="Phobius"/>
    </source>
</evidence>
<keyword evidence="3" id="KW-1185">Reference proteome</keyword>
<dbReference type="RefSeq" id="WP_122905749.1">
    <property type="nucleotide sequence ID" value="NZ_RHHS01000039.1"/>
</dbReference>
<dbReference type="AlphaFoldDB" id="A0A3M8ATU4"/>
<keyword evidence="1" id="KW-1133">Transmembrane helix</keyword>
<comment type="caution">
    <text evidence="2">The sequence shown here is derived from an EMBL/GenBank/DDBJ whole genome shotgun (WGS) entry which is preliminary data.</text>
</comment>
<accession>A0A3M8ATU4</accession>
<dbReference type="EMBL" id="RHHS01000039">
    <property type="protein sequence ID" value="RNB54606.1"/>
    <property type="molecule type" value="Genomic_DNA"/>
</dbReference>
<evidence type="ECO:0000313" key="3">
    <source>
        <dbReference type="Proteomes" id="UP000268829"/>
    </source>
</evidence>
<keyword evidence="1" id="KW-0812">Transmembrane</keyword>
<feature type="transmembrane region" description="Helical" evidence="1">
    <location>
        <begin position="34"/>
        <end position="51"/>
    </location>
</feature>
<feature type="transmembrane region" description="Helical" evidence="1">
    <location>
        <begin position="6"/>
        <end position="22"/>
    </location>
</feature>
<dbReference type="Proteomes" id="UP000268829">
    <property type="component" value="Unassembled WGS sequence"/>
</dbReference>
<keyword evidence="1" id="KW-0472">Membrane</keyword>
<proteinExistence type="predicted"/>
<sequence length="78" mass="9590">MNRLFLALYILMLLFFFLDFFFHRKHMERKQQIVIYTLYILSAIGLYSVQYQQGLMIHIHFFLNNMGPLVKMWIDQIL</sequence>
<reference evidence="2 3" key="1">
    <citation type="submission" date="2018-10" db="EMBL/GenBank/DDBJ databases">
        <title>Phylogenomics of Brevibacillus.</title>
        <authorList>
            <person name="Dunlap C."/>
        </authorList>
    </citation>
    <scope>NUCLEOTIDE SEQUENCE [LARGE SCALE GENOMIC DNA]</scope>
    <source>
        <strain evidence="2 3">DSM 100115</strain>
    </source>
</reference>
<organism evidence="2 3">
    <name type="scientific">Brevibacillus gelatini</name>
    <dbReference type="NCBI Taxonomy" id="1655277"/>
    <lineage>
        <taxon>Bacteria</taxon>
        <taxon>Bacillati</taxon>
        <taxon>Bacillota</taxon>
        <taxon>Bacilli</taxon>
        <taxon>Bacillales</taxon>
        <taxon>Paenibacillaceae</taxon>
        <taxon>Brevibacillus</taxon>
    </lineage>
</organism>
<gene>
    <name evidence="2" type="ORF">EDM57_16320</name>
</gene>
<name>A0A3M8ATU4_9BACL</name>
<evidence type="ECO:0000313" key="2">
    <source>
        <dbReference type="EMBL" id="RNB54606.1"/>
    </source>
</evidence>
<protein>
    <submittedName>
        <fullName evidence="2">Uncharacterized protein</fullName>
    </submittedName>
</protein>
<dbReference type="OrthoDB" id="2469073at2"/>